<dbReference type="GeneID" id="39989143"/>
<dbReference type="OrthoDB" id="10541268at2759"/>
<protein>
    <submittedName>
        <fullName evidence="2">Uncharacterized protein</fullName>
    </submittedName>
</protein>
<evidence type="ECO:0000313" key="3">
    <source>
        <dbReference type="Proteomes" id="UP000192257"/>
    </source>
</evidence>
<name>A0A1X0NLB2_9TRYP</name>
<reference evidence="2 3" key="1">
    <citation type="submission" date="2017-03" db="EMBL/GenBank/DDBJ databases">
        <title>An alternative strategy for trypanosome survival in the mammalian bloodstream revealed through genome and transcriptome analysis of the ubiquitous bovine parasite Trypanosoma (Megatrypanum) theileri.</title>
        <authorList>
            <person name="Kelly S."/>
            <person name="Ivens A."/>
            <person name="Mott A."/>
            <person name="O'Neill E."/>
            <person name="Emms D."/>
            <person name="Macleod O."/>
            <person name="Voorheis P."/>
            <person name="Matthews J."/>
            <person name="Matthews K."/>
            <person name="Carrington M."/>
        </authorList>
    </citation>
    <scope>NUCLEOTIDE SEQUENCE [LARGE SCALE GENOMIC DNA]</scope>
    <source>
        <strain evidence="2">Edinburgh</strain>
    </source>
</reference>
<dbReference type="EMBL" id="NBCO01000036">
    <property type="protein sequence ID" value="ORC85318.1"/>
    <property type="molecule type" value="Genomic_DNA"/>
</dbReference>
<evidence type="ECO:0000313" key="2">
    <source>
        <dbReference type="EMBL" id="ORC85318.1"/>
    </source>
</evidence>
<dbReference type="RefSeq" id="XP_028879384.1">
    <property type="nucleotide sequence ID" value="XM_029029363.1"/>
</dbReference>
<dbReference type="AlphaFoldDB" id="A0A1X0NLB2"/>
<gene>
    <name evidence="2" type="ORF">TM35_000361780</name>
</gene>
<dbReference type="VEuPathDB" id="TriTrypDB:TM35_000361780"/>
<proteinExistence type="predicted"/>
<feature type="region of interest" description="Disordered" evidence="1">
    <location>
        <begin position="1"/>
        <end position="51"/>
    </location>
</feature>
<comment type="caution">
    <text evidence="2">The sequence shown here is derived from an EMBL/GenBank/DDBJ whole genome shotgun (WGS) entry which is preliminary data.</text>
</comment>
<evidence type="ECO:0000256" key="1">
    <source>
        <dbReference type="SAM" id="MobiDB-lite"/>
    </source>
</evidence>
<keyword evidence="3" id="KW-1185">Reference proteome</keyword>
<accession>A0A1X0NLB2</accession>
<dbReference type="Proteomes" id="UP000192257">
    <property type="component" value="Unassembled WGS sequence"/>
</dbReference>
<feature type="region of interest" description="Disordered" evidence="1">
    <location>
        <begin position="169"/>
        <end position="188"/>
    </location>
</feature>
<sequence>MDHDKEKNENKEVLIETPTEQKEGISPSDTPAESIQLNVSLPPVNISSSSPNEDERLWELVDPPETSLDVVKSTRQEIQRVLSILSNHERLQEINTKKQDGLSQSQIILELQLVELNGKLQKEVEQLKGDLEIQIKERKHNQEAFEKRQHELESSVKKLKKKLETEVAQRKVDQETHKRQENKLESQINDLKKELDAESLQRKTAEEALENLRKDLEAQMRELNKKFDAQPIIRF</sequence>
<feature type="compositionally biased region" description="Basic and acidic residues" evidence="1">
    <location>
        <begin position="1"/>
        <end position="23"/>
    </location>
</feature>
<organism evidence="2 3">
    <name type="scientific">Trypanosoma theileri</name>
    <dbReference type="NCBI Taxonomy" id="67003"/>
    <lineage>
        <taxon>Eukaryota</taxon>
        <taxon>Discoba</taxon>
        <taxon>Euglenozoa</taxon>
        <taxon>Kinetoplastea</taxon>
        <taxon>Metakinetoplastina</taxon>
        <taxon>Trypanosomatida</taxon>
        <taxon>Trypanosomatidae</taxon>
        <taxon>Trypanosoma</taxon>
    </lineage>
</organism>
<feature type="compositionally biased region" description="Polar residues" evidence="1">
    <location>
        <begin position="27"/>
        <end position="51"/>
    </location>
</feature>